<reference evidence="2 3" key="1">
    <citation type="journal article" date="2014" name="Genome Biol. Evol.">
        <title>The secreted proteins of Achlya hypogyna and Thraustotheca clavata identify the ancestral oomycete secretome and reveal gene acquisitions by horizontal gene transfer.</title>
        <authorList>
            <person name="Misner I."/>
            <person name="Blouin N."/>
            <person name="Leonard G."/>
            <person name="Richards T.A."/>
            <person name="Lane C.E."/>
        </authorList>
    </citation>
    <scope>NUCLEOTIDE SEQUENCE [LARGE SCALE GENOMIC DNA]</scope>
    <source>
        <strain evidence="2 3">ATCC 48635</strain>
    </source>
</reference>
<dbReference type="SUPFAM" id="SSF52799">
    <property type="entry name" value="(Phosphotyrosine protein) phosphatases II"/>
    <property type="match status" value="1"/>
</dbReference>
<dbReference type="PROSITE" id="PS50056">
    <property type="entry name" value="TYR_PHOSPHATASE_2"/>
    <property type="match status" value="1"/>
</dbReference>
<dbReference type="InterPro" id="IPR036152">
    <property type="entry name" value="Asp/glu_Ase-like_sf"/>
</dbReference>
<dbReference type="InterPro" id="IPR027474">
    <property type="entry name" value="L-asparaginase_N"/>
</dbReference>
<dbReference type="Pfam" id="PF00710">
    <property type="entry name" value="Asparaginase"/>
    <property type="match status" value="1"/>
</dbReference>
<protein>
    <submittedName>
        <fullName evidence="2">Asparaginase</fullName>
    </submittedName>
</protein>
<feature type="domain" description="Tyrosine specific protein phosphatases" evidence="1">
    <location>
        <begin position="67"/>
        <end position="142"/>
    </location>
</feature>
<evidence type="ECO:0000313" key="3">
    <source>
        <dbReference type="Proteomes" id="UP000243579"/>
    </source>
</evidence>
<dbReference type="EMBL" id="JNBR01000073">
    <property type="protein sequence ID" value="OQR99195.1"/>
    <property type="molecule type" value="Genomic_DNA"/>
</dbReference>
<dbReference type="InterPro" id="IPR000387">
    <property type="entry name" value="Tyr_Pase_dom"/>
</dbReference>
<sequence length="349" mass="37748">MSVVPAPDVDASTVTTWIDFMHTNGVRHVLCLLTKEELGFYSTPLLDRYATKFGAANVTHVDVARSWQLSTLLQSLTRAVALHEKIVVHCSTGQSRTANVLALWLHRHNALGIAEAVNEVTEYALEARTTRKPRVADVVQMLMGEQPSASLPPPPTSARPLSSRVLSGRLATGAPDTVDICFIQMGGAIDRRTVVSQRFSEHTRNEIGDSCVREHLAASAFAVGHEFVSVCKREGADVTLDDRKKLLTALFQTSAPRIVVTHSLETLLETAQFVALKLPTLGKVVVFTGARLPAIENSSDAAFHVGFAAGACGQLRPGVYVAAHGRVIPATACLRNERSGLFEELKHST</sequence>
<dbReference type="InterPro" id="IPR006034">
    <property type="entry name" value="Asparaginase/glutaminase-like"/>
</dbReference>
<dbReference type="GO" id="GO:0004067">
    <property type="term" value="F:asparaginase activity"/>
    <property type="evidence" value="ECO:0007669"/>
    <property type="project" value="UniProtKB-UniRule"/>
</dbReference>
<dbReference type="STRING" id="1202772.A0A1V9ZMH0"/>
<proteinExistence type="predicted"/>
<dbReference type="PIRSF" id="PIRSF001220">
    <property type="entry name" value="L-ASNase_gatD"/>
    <property type="match status" value="1"/>
</dbReference>
<keyword evidence="3" id="KW-1185">Reference proteome</keyword>
<evidence type="ECO:0000313" key="2">
    <source>
        <dbReference type="EMBL" id="OQR99195.1"/>
    </source>
</evidence>
<dbReference type="Gene3D" id="3.90.190.10">
    <property type="entry name" value="Protein tyrosine phosphatase superfamily"/>
    <property type="match status" value="1"/>
</dbReference>
<dbReference type="Proteomes" id="UP000243579">
    <property type="component" value="Unassembled WGS sequence"/>
</dbReference>
<dbReference type="InterPro" id="IPR037152">
    <property type="entry name" value="L-asparaginase_N_sf"/>
</dbReference>
<dbReference type="Gene3D" id="3.40.50.1170">
    <property type="entry name" value="L-asparaginase, N-terminal domain"/>
    <property type="match status" value="1"/>
</dbReference>
<dbReference type="SUPFAM" id="SSF53774">
    <property type="entry name" value="Glutaminase/Asparaginase"/>
    <property type="match status" value="1"/>
</dbReference>
<evidence type="ECO:0000259" key="1">
    <source>
        <dbReference type="PROSITE" id="PS50056"/>
    </source>
</evidence>
<dbReference type="InterPro" id="IPR029021">
    <property type="entry name" value="Prot-tyrosine_phosphatase-like"/>
</dbReference>
<accession>A0A1V9ZMH0</accession>
<comment type="caution">
    <text evidence="2">The sequence shown here is derived from an EMBL/GenBank/DDBJ whole genome shotgun (WGS) entry which is preliminary data.</text>
</comment>
<dbReference type="InterPro" id="IPR016130">
    <property type="entry name" value="Tyr_Pase_AS"/>
</dbReference>
<name>A0A1V9ZMH0_ACHHY</name>
<dbReference type="AlphaFoldDB" id="A0A1V9ZMH0"/>
<dbReference type="OrthoDB" id="542841at2759"/>
<dbReference type="PROSITE" id="PS00383">
    <property type="entry name" value="TYR_PHOSPHATASE_1"/>
    <property type="match status" value="1"/>
</dbReference>
<dbReference type="PIRSF" id="PIRSF500176">
    <property type="entry name" value="L_ASNase"/>
    <property type="match status" value="1"/>
</dbReference>
<organism evidence="2 3">
    <name type="scientific">Achlya hypogyna</name>
    <name type="common">Oomycete</name>
    <name type="synonym">Protoachlya hypogyna</name>
    <dbReference type="NCBI Taxonomy" id="1202772"/>
    <lineage>
        <taxon>Eukaryota</taxon>
        <taxon>Sar</taxon>
        <taxon>Stramenopiles</taxon>
        <taxon>Oomycota</taxon>
        <taxon>Saprolegniomycetes</taxon>
        <taxon>Saprolegniales</taxon>
        <taxon>Achlyaceae</taxon>
        <taxon>Achlya</taxon>
    </lineage>
</organism>
<gene>
    <name evidence="2" type="ORF">ACHHYP_07190</name>
</gene>
<dbReference type="PROSITE" id="PS51732">
    <property type="entry name" value="ASN_GLN_ASE_3"/>
    <property type="match status" value="1"/>
</dbReference>